<dbReference type="InterPro" id="IPR053924">
    <property type="entry name" value="RecX_HTH_2nd"/>
</dbReference>
<evidence type="ECO:0000256" key="2">
    <source>
        <dbReference type="ARBA" id="ARBA00009695"/>
    </source>
</evidence>
<feature type="domain" description="RecX second three-helical" evidence="6">
    <location>
        <begin position="64"/>
        <end position="97"/>
    </location>
</feature>
<dbReference type="Gene3D" id="1.10.10.10">
    <property type="entry name" value="Winged helix-like DNA-binding domain superfamily/Winged helix DNA-binding domain"/>
    <property type="match status" value="3"/>
</dbReference>
<dbReference type="HAMAP" id="MF_01114">
    <property type="entry name" value="RecX"/>
    <property type="match status" value="1"/>
</dbReference>
<feature type="domain" description="RecX first three-helical" evidence="8">
    <location>
        <begin position="20"/>
        <end position="55"/>
    </location>
</feature>
<keyword evidence="10" id="KW-1185">Reference proteome</keyword>
<evidence type="ECO:0000313" key="10">
    <source>
        <dbReference type="Proteomes" id="UP001524569"/>
    </source>
</evidence>
<dbReference type="InterPro" id="IPR003783">
    <property type="entry name" value="Regulatory_RecX"/>
</dbReference>
<dbReference type="Proteomes" id="UP001524569">
    <property type="component" value="Unassembled WGS sequence"/>
</dbReference>
<dbReference type="EMBL" id="JANIBM010000013">
    <property type="protein sequence ID" value="MCQ8181854.1"/>
    <property type="molecule type" value="Genomic_DNA"/>
</dbReference>
<feature type="domain" description="RecX third three-helical" evidence="7">
    <location>
        <begin position="112"/>
        <end position="153"/>
    </location>
</feature>
<protein>
    <recommendedName>
        <fullName evidence="3 5">Regulatory protein RecX</fullName>
    </recommendedName>
</protein>
<keyword evidence="4 5" id="KW-0963">Cytoplasm</keyword>
<dbReference type="Pfam" id="PF02631">
    <property type="entry name" value="RecX_HTH2"/>
    <property type="match status" value="1"/>
</dbReference>
<evidence type="ECO:0000313" key="9">
    <source>
        <dbReference type="EMBL" id="MCQ8181854.1"/>
    </source>
</evidence>
<dbReference type="Pfam" id="PF21981">
    <property type="entry name" value="RecX_HTH3"/>
    <property type="match status" value="1"/>
</dbReference>
<dbReference type="RefSeq" id="WP_256611143.1">
    <property type="nucleotide sequence ID" value="NZ_JANIBM010000013.1"/>
</dbReference>
<dbReference type="PANTHER" id="PTHR33602">
    <property type="entry name" value="REGULATORY PROTEIN RECX FAMILY PROTEIN"/>
    <property type="match status" value="1"/>
</dbReference>
<evidence type="ECO:0000259" key="6">
    <source>
        <dbReference type="Pfam" id="PF02631"/>
    </source>
</evidence>
<comment type="similarity">
    <text evidence="2 5">Belongs to the RecX family.</text>
</comment>
<reference evidence="9 10" key="1">
    <citation type="submission" date="2022-07" db="EMBL/GenBank/DDBJ databases">
        <title>Methylomonas rivi sp. nov., Methylomonas rosea sp. nov., Methylomonas aureus sp. nov. and Methylomonas subterranea sp. nov., four novel methanotrophs isolated from a freshwater creek and the deep terrestrial subsurface.</title>
        <authorList>
            <person name="Abin C."/>
            <person name="Sankaranarayanan K."/>
            <person name="Garner C."/>
            <person name="Sindelar R."/>
            <person name="Kotary K."/>
            <person name="Garner R."/>
            <person name="Barclay S."/>
            <person name="Lawson P."/>
            <person name="Krumholz L."/>
        </authorList>
    </citation>
    <scope>NUCLEOTIDE SEQUENCE [LARGE SCALE GENOMIC DNA]</scope>
    <source>
        <strain evidence="9 10">SURF-1</strain>
    </source>
</reference>
<accession>A0ABT1UI12</accession>
<comment type="function">
    <text evidence="5">Modulates RecA activity.</text>
</comment>
<dbReference type="Pfam" id="PF21982">
    <property type="entry name" value="RecX_HTH1"/>
    <property type="match status" value="1"/>
</dbReference>
<dbReference type="InterPro" id="IPR053925">
    <property type="entry name" value="RecX_HTH_3rd"/>
</dbReference>
<dbReference type="InterPro" id="IPR053926">
    <property type="entry name" value="RecX_HTH_1st"/>
</dbReference>
<comment type="caution">
    <text evidence="9">The sequence shown here is derived from an EMBL/GenBank/DDBJ whole genome shotgun (WGS) entry which is preliminary data.</text>
</comment>
<gene>
    <name evidence="5" type="primary">recX</name>
    <name evidence="9" type="ORF">NP603_12105</name>
</gene>
<name>A0ABT1UI12_9GAMM</name>
<dbReference type="InterPro" id="IPR036388">
    <property type="entry name" value="WH-like_DNA-bd_sf"/>
</dbReference>
<organism evidence="9 10">
    <name type="scientific">Methylomonas aurea</name>
    <dbReference type="NCBI Taxonomy" id="2952224"/>
    <lineage>
        <taxon>Bacteria</taxon>
        <taxon>Pseudomonadati</taxon>
        <taxon>Pseudomonadota</taxon>
        <taxon>Gammaproteobacteria</taxon>
        <taxon>Methylococcales</taxon>
        <taxon>Methylococcaceae</taxon>
        <taxon>Methylomonas</taxon>
    </lineage>
</organism>
<evidence type="ECO:0000259" key="7">
    <source>
        <dbReference type="Pfam" id="PF21981"/>
    </source>
</evidence>
<evidence type="ECO:0000256" key="4">
    <source>
        <dbReference type="ARBA" id="ARBA00022490"/>
    </source>
</evidence>
<evidence type="ECO:0000256" key="1">
    <source>
        <dbReference type="ARBA" id="ARBA00004496"/>
    </source>
</evidence>
<dbReference type="PANTHER" id="PTHR33602:SF1">
    <property type="entry name" value="REGULATORY PROTEIN RECX FAMILY PROTEIN"/>
    <property type="match status" value="1"/>
</dbReference>
<sequence length="165" mass="18915">MKTKTPSSTTANERGRQIEEICLRLLARREHSRRELLDKLALRGFERDEVNPVIDALTEQNWQNDERYAECYVRDRIGKGYGPIRIAYELQQRGISGVDLDAQAEEQGGWLNLAVDVYASKYGDEKALPPNEWAKRSRFLQQRGFSGETIKQVFAALKIKLSRSG</sequence>
<proteinExistence type="inferred from homology"/>
<evidence type="ECO:0000256" key="5">
    <source>
        <dbReference type="HAMAP-Rule" id="MF_01114"/>
    </source>
</evidence>
<comment type="subcellular location">
    <subcellularLocation>
        <location evidence="1 5">Cytoplasm</location>
    </subcellularLocation>
</comment>
<evidence type="ECO:0000256" key="3">
    <source>
        <dbReference type="ARBA" id="ARBA00018111"/>
    </source>
</evidence>
<evidence type="ECO:0000259" key="8">
    <source>
        <dbReference type="Pfam" id="PF21982"/>
    </source>
</evidence>